<dbReference type="HOGENOM" id="CLU_3074487_0_0_1"/>
<evidence type="ECO:0000313" key="2">
    <source>
        <dbReference type="Proteomes" id="UP000053989"/>
    </source>
</evidence>
<dbReference type="AlphaFoldDB" id="A0A0C2ZNX4"/>
<protein>
    <submittedName>
        <fullName evidence="1">Uncharacterized protein</fullName>
    </submittedName>
</protein>
<dbReference type="EMBL" id="KN822157">
    <property type="protein sequence ID" value="KIM54312.1"/>
    <property type="molecule type" value="Genomic_DNA"/>
</dbReference>
<reference evidence="2" key="2">
    <citation type="submission" date="2015-01" db="EMBL/GenBank/DDBJ databases">
        <title>Evolutionary Origins and Diversification of the Mycorrhizal Mutualists.</title>
        <authorList>
            <consortium name="DOE Joint Genome Institute"/>
            <consortium name="Mycorrhizal Genomics Consortium"/>
            <person name="Kohler A."/>
            <person name="Kuo A."/>
            <person name="Nagy L.G."/>
            <person name="Floudas D."/>
            <person name="Copeland A."/>
            <person name="Barry K.W."/>
            <person name="Cichocki N."/>
            <person name="Veneault-Fourrey C."/>
            <person name="LaButti K."/>
            <person name="Lindquist E.A."/>
            <person name="Lipzen A."/>
            <person name="Lundell T."/>
            <person name="Morin E."/>
            <person name="Murat C."/>
            <person name="Riley R."/>
            <person name="Ohm R."/>
            <person name="Sun H."/>
            <person name="Tunlid A."/>
            <person name="Henrissat B."/>
            <person name="Grigoriev I.V."/>
            <person name="Hibbett D.S."/>
            <person name="Martin F."/>
        </authorList>
    </citation>
    <scope>NUCLEOTIDE SEQUENCE [LARGE SCALE GENOMIC DNA]</scope>
    <source>
        <strain evidence="2">Foug A</strain>
    </source>
</reference>
<keyword evidence="2" id="KW-1185">Reference proteome</keyword>
<gene>
    <name evidence="1" type="ORF">SCLCIDRAFT_1222115</name>
</gene>
<evidence type="ECO:0000313" key="1">
    <source>
        <dbReference type="EMBL" id="KIM54312.1"/>
    </source>
</evidence>
<name>A0A0C2ZNX4_9AGAM</name>
<proteinExistence type="predicted"/>
<dbReference type="Proteomes" id="UP000053989">
    <property type="component" value="Unassembled WGS sequence"/>
</dbReference>
<sequence>MEEKNVAGYGAPEDQLQGAYIGSLYLVPPSVGDAEAITVIWYDHYSLPSDEFC</sequence>
<reference evidence="1 2" key="1">
    <citation type="submission" date="2014-04" db="EMBL/GenBank/DDBJ databases">
        <authorList>
            <consortium name="DOE Joint Genome Institute"/>
            <person name="Kuo A."/>
            <person name="Kohler A."/>
            <person name="Nagy L.G."/>
            <person name="Floudas D."/>
            <person name="Copeland A."/>
            <person name="Barry K.W."/>
            <person name="Cichocki N."/>
            <person name="Veneault-Fourrey C."/>
            <person name="LaButti K."/>
            <person name="Lindquist E.A."/>
            <person name="Lipzen A."/>
            <person name="Lundell T."/>
            <person name="Morin E."/>
            <person name="Murat C."/>
            <person name="Sun H."/>
            <person name="Tunlid A."/>
            <person name="Henrissat B."/>
            <person name="Grigoriev I.V."/>
            <person name="Hibbett D.S."/>
            <person name="Martin F."/>
            <person name="Nordberg H.P."/>
            <person name="Cantor M.N."/>
            <person name="Hua S.X."/>
        </authorList>
    </citation>
    <scope>NUCLEOTIDE SEQUENCE [LARGE SCALE GENOMIC DNA]</scope>
    <source>
        <strain evidence="1 2">Foug A</strain>
    </source>
</reference>
<feature type="non-terminal residue" evidence="1">
    <location>
        <position position="53"/>
    </location>
</feature>
<organism evidence="1 2">
    <name type="scientific">Scleroderma citrinum Foug A</name>
    <dbReference type="NCBI Taxonomy" id="1036808"/>
    <lineage>
        <taxon>Eukaryota</taxon>
        <taxon>Fungi</taxon>
        <taxon>Dikarya</taxon>
        <taxon>Basidiomycota</taxon>
        <taxon>Agaricomycotina</taxon>
        <taxon>Agaricomycetes</taxon>
        <taxon>Agaricomycetidae</taxon>
        <taxon>Boletales</taxon>
        <taxon>Sclerodermatineae</taxon>
        <taxon>Sclerodermataceae</taxon>
        <taxon>Scleroderma</taxon>
    </lineage>
</organism>
<dbReference type="InParanoid" id="A0A0C2ZNX4"/>
<accession>A0A0C2ZNX4</accession>